<evidence type="ECO:0000256" key="2">
    <source>
        <dbReference type="ARBA" id="ARBA00022840"/>
    </source>
</evidence>
<dbReference type="InterPro" id="IPR011009">
    <property type="entry name" value="Kinase-like_dom_sf"/>
</dbReference>
<dbReference type="EMBL" id="HE650827">
    <property type="protein sequence ID" value="CCF59077.1"/>
    <property type="molecule type" value="Genomic_DNA"/>
</dbReference>
<feature type="compositionally biased region" description="Low complexity" evidence="4">
    <location>
        <begin position="193"/>
        <end position="203"/>
    </location>
</feature>
<protein>
    <recommendedName>
        <fullName evidence="5">Protein kinase domain-containing protein</fullName>
    </recommendedName>
</protein>
<keyword evidence="1 3" id="KW-0547">Nucleotide-binding</keyword>
<evidence type="ECO:0000259" key="5">
    <source>
        <dbReference type="PROSITE" id="PS50011"/>
    </source>
</evidence>
<dbReference type="PROSITE" id="PS00107">
    <property type="entry name" value="PROTEIN_KINASE_ATP"/>
    <property type="match status" value="1"/>
</dbReference>
<keyword evidence="2 3" id="KW-0067">ATP-binding</keyword>
<dbReference type="GO" id="GO:0004672">
    <property type="term" value="F:protein kinase activity"/>
    <property type="evidence" value="ECO:0007669"/>
    <property type="project" value="InterPro"/>
</dbReference>
<evidence type="ECO:0000313" key="6">
    <source>
        <dbReference type="EMBL" id="CCF59077.1"/>
    </source>
</evidence>
<feature type="compositionally biased region" description="Basic and acidic residues" evidence="4">
    <location>
        <begin position="332"/>
        <end position="342"/>
    </location>
</feature>
<evidence type="ECO:0000256" key="3">
    <source>
        <dbReference type="PROSITE-ProRule" id="PRU10141"/>
    </source>
</evidence>
<evidence type="ECO:0000313" key="7">
    <source>
        <dbReference type="Proteomes" id="UP000005220"/>
    </source>
</evidence>
<dbReference type="PANTHER" id="PTHR24347">
    <property type="entry name" value="SERINE/THREONINE-PROTEIN KINASE"/>
    <property type="match status" value="1"/>
</dbReference>
<gene>
    <name evidence="6" type="primary">KAFR0G00440</name>
    <name evidence="6" type="ORF">KAFR_0G00440</name>
</gene>
<dbReference type="SMART" id="SM00220">
    <property type="entry name" value="S_TKc"/>
    <property type="match status" value="1"/>
</dbReference>
<dbReference type="Pfam" id="PF00069">
    <property type="entry name" value="Pkinase"/>
    <property type="match status" value="1"/>
</dbReference>
<accession>H2AXH7</accession>
<dbReference type="InterPro" id="IPR017441">
    <property type="entry name" value="Protein_kinase_ATP_BS"/>
</dbReference>
<dbReference type="AlphaFoldDB" id="H2AXH7"/>
<feature type="compositionally biased region" description="Low complexity" evidence="4">
    <location>
        <begin position="18"/>
        <end position="32"/>
    </location>
</feature>
<dbReference type="STRING" id="1071382.H2AXH7"/>
<dbReference type="RefSeq" id="XP_003958212.1">
    <property type="nucleotide sequence ID" value="XM_003958163.1"/>
</dbReference>
<organism evidence="6 7">
    <name type="scientific">Kazachstania africana (strain ATCC 22294 / BCRC 22015 / CBS 2517 / CECT 1963 / NBRC 1671 / NRRL Y-8276)</name>
    <name type="common">Yeast</name>
    <name type="synonym">Kluyveromyces africanus</name>
    <dbReference type="NCBI Taxonomy" id="1071382"/>
    <lineage>
        <taxon>Eukaryota</taxon>
        <taxon>Fungi</taxon>
        <taxon>Dikarya</taxon>
        <taxon>Ascomycota</taxon>
        <taxon>Saccharomycotina</taxon>
        <taxon>Saccharomycetes</taxon>
        <taxon>Saccharomycetales</taxon>
        <taxon>Saccharomycetaceae</taxon>
        <taxon>Kazachstania</taxon>
    </lineage>
</organism>
<feature type="compositionally biased region" description="Low complexity" evidence="4">
    <location>
        <begin position="218"/>
        <end position="230"/>
    </location>
</feature>
<dbReference type="GO" id="GO:0005524">
    <property type="term" value="F:ATP binding"/>
    <property type="evidence" value="ECO:0007669"/>
    <property type="project" value="UniProtKB-UniRule"/>
</dbReference>
<dbReference type="PROSITE" id="PS00108">
    <property type="entry name" value="PROTEIN_KINASE_ST"/>
    <property type="match status" value="1"/>
</dbReference>
<feature type="binding site" evidence="3">
    <location>
        <position position="552"/>
    </location>
    <ligand>
        <name>ATP</name>
        <dbReference type="ChEBI" id="CHEBI:30616"/>
    </ligand>
</feature>
<dbReference type="PROSITE" id="PS50011">
    <property type="entry name" value="PROTEIN_KINASE_DOM"/>
    <property type="match status" value="1"/>
</dbReference>
<keyword evidence="7" id="KW-1185">Reference proteome</keyword>
<feature type="domain" description="Protein kinase" evidence="5">
    <location>
        <begin position="523"/>
        <end position="810"/>
    </location>
</feature>
<feature type="region of interest" description="Disordered" evidence="4">
    <location>
        <begin position="148"/>
        <end position="168"/>
    </location>
</feature>
<dbReference type="InParanoid" id="H2AXH7"/>
<feature type="region of interest" description="Disordered" evidence="4">
    <location>
        <begin position="1"/>
        <end position="56"/>
    </location>
</feature>
<feature type="compositionally biased region" description="Polar residues" evidence="4">
    <location>
        <begin position="1"/>
        <end position="11"/>
    </location>
</feature>
<feature type="compositionally biased region" description="Polar residues" evidence="4">
    <location>
        <begin position="311"/>
        <end position="331"/>
    </location>
</feature>
<dbReference type="Proteomes" id="UP000005220">
    <property type="component" value="Chromosome 7"/>
</dbReference>
<dbReference type="GeneID" id="13884568"/>
<sequence length="810" mass="90856">MSASAGSYGNDSSEDRSVSGSNISVYSNSSNVMRPESGYQSPTVADYEEDSDVSNYSITPSVTTPLEFNATSSFTTNRLAAPEQEPWSVALLGDAADDEACHNDNDADTRQLPSLEVDDTFFEVQDQYVPDIDFNAIATEWRMLDFQEQKKDEQKDQNSDGNKKEKVLSPFLIKERNPLLKKSDLSLAQLSTHTSDLSSTTQSNANNSEFRTNLSMGTSRVSSRTSSTQSPILLRSSHAQVDPIPFPSDPSYAGELSPNTVLELDKIPSLNNLNRAFNESNSSQPLRPSLSSFIPKQSNRSLLTAKLASQKALSRTPGTASSGTRTLPTNDLTRDVIDEESKSSLTSNTPIPMSIPRTIPISFPNSRSPSFKSSSLTDITHAARSVGNFNTFNMNRGTDITTDEIKEIIEKLPADFLLLPYSQRKKKILQVIPHERSEDYKLIMFLVKKCILRELRTNISSLNNSYNNSTSPVQMRPRHTRHGSIASQYLSSFSSSHTIKSLSGDSNIVSTRPDEKGSEIFNHTLGKVIGYGAWGLIRECSDNSTGTTRAVKIIRFKNTSQSEDNDDYRTIEKRKSRVMREILNWKKVSHHENILPLINFKFDDIFGGICLTNRIEGGNLFDLVRSWGRIEESSISQIERCKTAGYLTLQVNKGLEFIHSSNVVHGDIKLENCLIEKKDDSKLKVLICDFGMSYDMENPDRDREVNIGSLPYASPELITENKLTFKADIWAFAVMLYVMLVGQFPFRNDSEKMLKDRITHNSFDKDSLSYVSKCGYNNLYKVVTNCFKIDPEERLHLTDIKKLLQKRSVE</sequence>
<dbReference type="InterPro" id="IPR008271">
    <property type="entry name" value="Ser/Thr_kinase_AS"/>
</dbReference>
<dbReference type="SUPFAM" id="SSF56112">
    <property type="entry name" value="Protein kinase-like (PK-like)"/>
    <property type="match status" value="1"/>
</dbReference>
<name>H2AXH7_KAZAF</name>
<dbReference type="InterPro" id="IPR000719">
    <property type="entry name" value="Prot_kinase_dom"/>
</dbReference>
<feature type="region of interest" description="Disordered" evidence="4">
    <location>
        <begin position="193"/>
        <end position="252"/>
    </location>
</feature>
<reference evidence="6 7" key="1">
    <citation type="journal article" date="2011" name="Proc. Natl. Acad. Sci. U.S.A.">
        <title>Evolutionary erosion of yeast sex chromosomes by mating-type switching accidents.</title>
        <authorList>
            <person name="Gordon J.L."/>
            <person name="Armisen D."/>
            <person name="Proux-Wera E."/>
            <person name="Oheigeartaigh S.S."/>
            <person name="Byrne K.P."/>
            <person name="Wolfe K.H."/>
        </authorList>
    </citation>
    <scope>NUCLEOTIDE SEQUENCE [LARGE SCALE GENOMIC DNA]</scope>
    <source>
        <strain evidence="7">ATCC 22294 / BCRC 22015 / CBS 2517 / CECT 1963 / NBRC 1671 / NRRL Y-8276</strain>
    </source>
</reference>
<dbReference type="KEGG" id="kaf:KAFR_0G00440"/>
<feature type="region of interest" description="Disordered" evidence="4">
    <location>
        <begin position="308"/>
        <end position="351"/>
    </location>
</feature>
<evidence type="ECO:0000256" key="1">
    <source>
        <dbReference type="ARBA" id="ARBA00022741"/>
    </source>
</evidence>
<dbReference type="Gene3D" id="1.10.510.10">
    <property type="entry name" value="Transferase(Phosphotransferase) domain 1"/>
    <property type="match status" value="1"/>
</dbReference>
<dbReference type="FunCoup" id="H2AXH7">
    <property type="interactions" value="316"/>
</dbReference>
<dbReference type="eggNOG" id="KOG0032">
    <property type="taxonomic scope" value="Eukaryota"/>
</dbReference>
<dbReference type="HOGENOM" id="CLU_010370_0_0_1"/>
<evidence type="ECO:0000256" key="4">
    <source>
        <dbReference type="SAM" id="MobiDB-lite"/>
    </source>
</evidence>
<proteinExistence type="predicted"/>
<feature type="compositionally biased region" description="Polar residues" evidence="4">
    <location>
        <begin position="204"/>
        <end position="217"/>
    </location>
</feature>
<dbReference type="OrthoDB" id="4062651at2759"/>